<dbReference type="RefSeq" id="XP_019628639.1">
    <property type="nucleotide sequence ID" value="XM_019773080.1"/>
</dbReference>
<organism evidence="2 3">
    <name type="scientific">Branchiostoma belcheri</name>
    <name type="common">Amphioxus</name>
    <dbReference type="NCBI Taxonomy" id="7741"/>
    <lineage>
        <taxon>Eukaryota</taxon>
        <taxon>Metazoa</taxon>
        <taxon>Chordata</taxon>
        <taxon>Cephalochordata</taxon>
        <taxon>Leptocardii</taxon>
        <taxon>Amphioxiformes</taxon>
        <taxon>Branchiostomatidae</taxon>
        <taxon>Branchiostoma</taxon>
    </lineage>
</organism>
<sequence length="129" mass="14659">MSGTSQSKRDRPNVSRGDRSNIKSTERTTTTTTTKENMERAEKEQESPSRRCGLAVFGVHLYRFEIVLSSSNIALCFVLYLKAQMVQAASIPKTNVIVKEDITEWMARLLDLHGFTIERLSNGTFRVSW</sequence>
<dbReference type="AlphaFoldDB" id="A0A6P4Z3W3"/>
<reference evidence="3" key="1">
    <citation type="submission" date="2025-08" db="UniProtKB">
        <authorList>
            <consortium name="RefSeq"/>
        </authorList>
    </citation>
    <scope>IDENTIFICATION</scope>
    <source>
        <tissue evidence="3">Gonad</tissue>
    </source>
</reference>
<accession>A0A6P4Z3W3</accession>
<feature type="region of interest" description="Disordered" evidence="1">
    <location>
        <begin position="1"/>
        <end position="49"/>
    </location>
</feature>
<keyword evidence="2" id="KW-1185">Reference proteome</keyword>
<evidence type="ECO:0000256" key="1">
    <source>
        <dbReference type="SAM" id="MobiDB-lite"/>
    </source>
</evidence>
<feature type="compositionally biased region" description="Basic and acidic residues" evidence="1">
    <location>
        <begin position="36"/>
        <end position="49"/>
    </location>
</feature>
<dbReference type="Proteomes" id="UP000515135">
    <property type="component" value="Unplaced"/>
</dbReference>
<dbReference type="KEGG" id="bbel:109473203"/>
<evidence type="ECO:0000313" key="2">
    <source>
        <dbReference type="Proteomes" id="UP000515135"/>
    </source>
</evidence>
<gene>
    <name evidence="3" type="primary">LOC109473203</name>
</gene>
<feature type="compositionally biased region" description="Basic and acidic residues" evidence="1">
    <location>
        <begin position="7"/>
        <end position="26"/>
    </location>
</feature>
<name>A0A6P4Z3W3_BRABE</name>
<protein>
    <submittedName>
        <fullName evidence="3">Uncharacterized protein LOC109473203</fullName>
    </submittedName>
</protein>
<dbReference type="OrthoDB" id="10370176at2759"/>
<proteinExistence type="predicted"/>
<dbReference type="GeneID" id="109473203"/>
<evidence type="ECO:0000313" key="3">
    <source>
        <dbReference type="RefSeq" id="XP_019628639.1"/>
    </source>
</evidence>